<dbReference type="Proteomes" id="UP001378242">
    <property type="component" value="Unassembled WGS sequence"/>
</dbReference>
<proteinExistence type="predicted"/>
<dbReference type="InterPro" id="IPR036909">
    <property type="entry name" value="Cyt_c-like_dom_sf"/>
</dbReference>
<evidence type="ECO:0000256" key="4">
    <source>
        <dbReference type="PROSITE-ProRule" id="PRU00433"/>
    </source>
</evidence>
<sequence length="219" mass="23925">MRHVLLERHPGLMAALCVMAASVGALAQLLPLGFQEAGQEVTPLNALALEGQRLYLREGCQQCHTRMVRDLPGDQARHASRDAVSRHLMERPALWGNARQGPDLSRLPAEHDEAWQRLHLYSPRHKVADSSMPAYPWLFEHALSGEGVAERMRALQALGVPYRDDEILAAPARVRGKAEATALLAYLQQTDPLRHSSATAPDPTGETLATLTLTTGAAP</sequence>
<dbReference type="RefSeq" id="WP_341542511.1">
    <property type="nucleotide sequence ID" value="NZ_JBAKAP010000011.1"/>
</dbReference>
<dbReference type="Gene3D" id="6.10.250.2250">
    <property type="match status" value="1"/>
</dbReference>
<dbReference type="EMBL" id="JBAKAP010000011">
    <property type="protein sequence ID" value="MEL0617439.1"/>
    <property type="molecule type" value="Genomic_DNA"/>
</dbReference>
<reference evidence="6 7" key="1">
    <citation type="submission" date="2024-02" db="EMBL/GenBank/DDBJ databases">
        <title>Bacteria isolated from the canopy kelp, Nereocystis luetkeana.</title>
        <authorList>
            <person name="Pfister C.A."/>
            <person name="Younker I.T."/>
            <person name="Light S.H."/>
        </authorList>
    </citation>
    <scope>NUCLEOTIDE SEQUENCE [LARGE SCALE GENOMIC DNA]</scope>
    <source>
        <strain evidence="6 7">TI.5.07</strain>
    </source>
</reference>
<dbReference type="SUPFAM" id="SSF46626">
    <property type="entry name" value="Cytochrome c"/>
    <property type="match status" value="1"/>
</dbReference>
<keyword evidence="3 4" id="KW-0408">Iron</keyword>
<evidence type="ECO:0000256" key="3">
    <source>
        <dbReference type="ARBA" id="ARBA00023004"/>
    </source>
</evidence>
<evidence type="ECO:0000256" key="1">
    <source>
        <dbReference type="ARBA" id="ARBA00022617"/>
    </source>
</evidence>
<name>A0ABU9GG36_COBMA</name>
<dbReference type="Pfam" id="PF02433">
    <property type="entry name" value="FixO"/>
    <property type="match status" value="1"/>
</dbReference>
<dbReference type="PROSITE" id="PS51007">
    <property type="entry name" value="CYTC"/>
    <property type="match status" value="1"/>
</dbReference>
<evidence type="ECO:0000259" key="5">
    <source>
        <dbReference type="PROSITE" id="PS51007"/>
    </source>
</evidence>
<accession>A0ABU9GG36</accession>
<keyword evidence="7" id="KW-1185">Reference proteome</keyword>
<gene>
    <name evidence="6" type="ORF">V6243_11400</name>
</gene>
<protein>
    <submittedName>
        <fullName evidence="6">Cbb3-type cytochrome c oxidase subunit II</fullName>
    </submittedName>
</protein>
<keyword evidence="1 4" id="KW-0349">Heme</keyword>
<comment type="caution">
    <text evidence="6">The sequence shown here is derived from an EMBL/GenBank/DDBJ whole genome shotgun (WGS) entry which is preliminary data.</text>
</comment>
<feature type="domain" description="Cytochrome c" evidence="5">
    <location>
        <begin position="46"/>
        <end position="191"/>
    </location>
</feature>
<evidence type="ECO:0000313" key="6">
    <source>
        <dbReference type="EMBL" id="MEL0617439.1"/>
    </source>
</evidence>
<organism evidence="6 7">
    <name type="scientific">Cobetia marina</name>
    <name type="common">Deleya marina</name>
    <dbReference type="NCBI Taxonomy" id="28258"/>
    <lineage>
        <taxon>Bacteria</taxon>
        <taxon>Pseudomonadati</taxon>
        <taxon>Pseudomonadota</taxon>
        <taxon>Gammaproteobacteria</taxon>
        <taxon>Oceanospirillales</taxon>
        <taxon>Halomonadaceae</taxon>
        <taxon>Cobetia</taxon>
    </lineage>
</organism>
<dbReference type="Gene3D" id="1.10.760.10">
    <property type="entry name" value="Cytochrome c-like domain"/>
    <property type="match status" value="1"/>
</dbReference>
<keyword evidence="2 4" id="KW-0479">Metal-binding</keyword>
<dbReference type="InterPro" id="IPR003468">
    <property type="entry name" value="Cyt_c_oxidase_monohaem-su/FixO"/>
</dbReference>
<evidence type="ECO:0000256" key="2">
    <source>
        <dbReference type="ARBA" id="ARBA00022723"/>
    </source>
</evidence>
<evidence type="ECO:0000313" key="7">
    <source>
        <dbReference type="Proteomes" id="UP001378242"/>
    </source>
</evidence>
<dbReference type="InterPro" id="IPR009056">
    <property type="entry name" value="Cyt_c-like_dom"/>
</dbReference>